<evidence type="ECO:0000313" key="4">
    <source>
        <dbReference type="Proteomes" id="UP000071561"/>
    </source>
</evidence>
<sequence>MKKILVPTDFSIPAENAAQYAVKLAKSLNADILLCNAIKVPSETPIAAQVAWPLMDYSTLKEEATTELDTLVEKLCNTSGLDEEENVCPRIACESNKGTVHEVVGKLVKEREIDLVVMGMAGASGVVQFLLGSNSREMIEKADFPVLFIPYTAGFKKIRKIVFATNLDRHELEPLQSLINLANLLDAEITITHITNKEIDRKSKQQHKIDDFMKEVVAKVNHPEIKFEKVWNIDVDHGLEWIIDQQDVDLVAVVHHHHDILKRVFNGSHTQRLSRHIEIPLLVFPPDKKN</sequence>
<name>A0A127V836_9SPHI</name>
<dbReference type="InterPro" id="IPR014729">
    <property type="entry name" value="Rossmann-like_a/b/a_fold"/>
</dbReference>
<dbReference type="SUPFAM" id="SSF52402">
    <property type="entry name" value="Adenine nucleotide alpha hydrolases-like"/>
    <property type="match status" value="2"/>
</dbReference>
<dbReference type="Proteomes" id="UP000071561">
    <property type="component" value="Chromosome"/>
</dbReference>
<organism evidence="3 4">
    <name type="scientific">Pedobacter cryoconitis</name>
    <dbReference type="NCBI Taxonomy" id="188932"/>
    <lineage>
        <taxon>Bacteria</taxon>
        <taxon>Pseudomonadati</taxon>
        <taxon>Bacteroidota</taxon>
        <taxon>Sphingobacteriia</taxon>
        <taxon>Sphingobacteriales</taxon>
        <taxon>Sphingobacteriaceae</taxon>
        <taxon>Pedobacter</taxon>
    </lineage>
</organism>
<dbReference type="PRINTS" id="PR01438">
    <property type="entry name" value="UNVRSLSTRESS"/>
</dbReference>
<dbReference type="Gene3D" id="3.40.50.620">
    <property type="entry name" value="HUPs"/>
    <property type="match status" value="2"/>
</dbReference>
<dbReference type="EMBL" id="CP014504">
    <property type="protein sequence ID" value="AMP97542.1"/>
    <property type="molecule type" value="Genomic_DNA"/>
</dbReference>
<dbReference type="PANTHER" id="PTHR46268">
    <property type="entry name" value="STRESS RESPONSE PROTEIN NHAX"/>
    <property type="match status" value="1"/>
</dbReference>
<protein>
    <recommendedName>
        <fullName evidence="2">UspA domain-containing protein</fullName>
    </recommendedName>
</protein>
<dbReference type="PATRIC" id="fig|188932.3.peg.605"/>
<feature type="domain" description="UspA" evidence="2">
    <location>
        <begin position="158"/>
        <end position="285"/>
    </location>
</feature>
<evidence type="ECO:0000256" key="1">
    <source>
        <dbReference type="ARBA" id="ARBA00008791"/>
    </source>
</evidence>
<comment type="similarity">
    <text evidence="1">Belongs to the universal stress protein A family.</text>
</comment>
<dbReference type="KEGG" id="pcm:AY601_0590"/>
<evidence type="ECO:0000313" key="3">
    <source>
        <dbReference type="EMBL" id="AMP97542.1"/>
    </source>
</evidence>
<dbReference type="PANTHER" id="PTHR46268:SF6">
    <property type="entry name" value="UNIVERSAL STRESS PROTEIN UP12"/>
    <property type="match status" value="1"/>
</dbReference>
<feature type="domain" description="UspA" evidence="2">
    <location>
        <begin position="1"/>
        <end position="150"/>
    </location>
</feature>
<gene>
    <name evidence="3" type="ORF">AY601_0590</name>
</gene>
<dbReference type="CDD" id="cd00293">
    <property type="entry name" value="USP-like"/>
    <property type="match status" value="2"/>
</dbReference>
<dbReference type="AlphaFoldDB" id="A0A127V836"/>
<dbReference type="RefSeq" id="WP_198163598.1">
    <property type="nucleotide sequence ID" value="NZ_CP014504.1"/>
</dbReference>
<proteinExistence type="inferred from homology"/>
<evidence type="ECO:0000259" key="2">
    <source>
        <dbReference type="Pfam" id="PF00582"/>
    </source>
</evidence>
<dbReference type="InterPro" id="IPR006016">
    <property type="entry name" value="UspA"/>
</dbReference>
<dbReference type="InterPro" id="IPR006015">
    <property type="entry name" value="Universal_stress_UspA"/>
</dbReference>
<reference evidence="3 4" key="1">
    <citation type="submission" date="2016-03" db="EMBL/GenBank/DDBJ databases">
        <title>Complete genome sequence of Pedobacter cryoconitis PAMC 27485.</title>
        <authorList>
            <person name="Lee J."/>
            <person name="Kim O.-S."/>
        </authorList>
    </citation>
    <scope>NUCLEOTIDE SEQUENCE [LARGE SCALE GENOMIC DNA]</scope>
    <source>
        <strain evidence="3 4">PAMC 27485</strain>
    </source>
</reference>
<keyword evidence="4" id="KW-1185">Reference proteome</keyword>
<dbReference type="Pfam" id="PF00582">
    <property type="entry name" value="Usp"/>
    <property type="match status" value="2"/>
</dbReference>
<accession>A0A127V836</accession>